<dbReference type="Proteomes" id="UP000266778">
    <property type="component" value="Chromosome"/>
</dbReference>
<evidence type="ECO:0000313" key="2">
    <source>
        <dbReference type="EMBL" id="GJA54158.1"/>
    </source>
</evidence>
<reference evidence="5" key="4">
    <citation type="submission" date="2022-09" db="EMBL/GenBank/DDBJ databases">
        <title>Intensive care unit water sources are persistently colonized with multi-drug resistant bacteria and are the site of extensive horizontal gene transfer of antibiotic resistance genes.</title>
        <authorList>
            <person name="Diorio-Toth L."/>
        </authorList>
    </citation>
    <scope>NUCLEOTIDE SEQUENCE</scope>
    <source>
        <strain evidence="5">GD03710</strain>
        <strain evidence="6">GD03796</strain>
    </source>
</reference>
<sequence>MRQYTFRLSLGRDEIMLMYQGQVNRLVVRTEQGLTLELGLEKIRRFVSESGVHGYFRLKTQDDHRFISLERIN</sequence>
<dbReference type="EMBL" id="JAOCFT010000001">
    <property type="protein sequence ID" value="MDH1898180.1"/>
    <property type="molecule type" value="Genomic_DNA"/>
</dbReference>
<dbReference type="EMBL" id="CP120942">
    <property type="protein sequence ID" value="WFF99933.1"/>
    <property type="molecule type" value="Genomic_DNA"/>
</dbReference>
<dbReference type="AlphaFoldDB" id="A0A081LQ98"/>
<evidence type="ECO:0000313" key="11">
    <source>
        <dbReference type="EMBL" id="WFF99933.1"/>
    </source>
</evidence>
<dbReference type="Proteomes" id="UP001218423">
    <property type="component" value="Chromosome"/>
</dbReference>
<dbReference type="Proteomes" id="UP001161704">
    <property type="component" value="Unassembled WGS sequence"/>
</dbReference>
<keyword evidence="14" id="KW-1185">Reference proteome</keyword>
<reference evidence="2 12" key="3">
    <citation type="submission" date="2021-07" db="EMBL/GenBank/DDBJ databases">
        <title>Draft genome sequence of carbapenem-resistant Aeromonas spp. in Japan.</title>
        <authorList>
            <person name="Maehana S."/>
            <person name="Suzuki M."/>
            <person name="Kitasato H."/>
        </authorList>
    </citation>
    <scope>NUCLEOTIDE SEQUENCE</scope>
    <source>
        <strain evidence="2">KAM348</strain>
        <strain evidence="3">KAM351</strain>
        <strain evidence="4 12">KAM382</strain>
    </source>
</reference>
<name>A0A081LQ98_AERCA</name>
<dbReference type="Proteomes" id="UP001163285">
    <property type="component" value="Chromosome"/>
</dbReference>
<dbReference type="EMBL" id="CP065937">
    <property type="protein sequence ID" value="QQA61867.1"/>
    <property type="molecule type" value="Genomic_DNA"/>
</dbReference>
<dbReference type="EMBL" id="CP025706">
    <property type="protein sequence ID" value="AXB06764.1"/>
    <property type="molecule type" value="Genomic_DNA"/>
</dbReference>
<dbReference type="GeneID" id="48822383"/>
<dbReference type="KEGG" id="acav:VI35_10935"/>
<protein>
    <submittedName>
        <fullName evidence="5">DUF2835 domain-containing protein</fullName>
    </submittedName>
    <submittedName>
        <fullName evidence="7">DUF2835 family protein</fullName>
    </submittedName>
</protein>
<reference evidence="9" key="2">
    <citation type="submission" date="2020-12" db="EMBL/GenBank/DDBJ databases">
        <title>GES Beta-lactamases isolated from hospital effluents in Brazil.</title>
        <authorList>
            <person name="Conte D."/>
            <person name="Mesa D."/>
            <person name="Palmeiro J.K."/>
            <person name="Dalla-Costa L.M."/>
        </authorList>
    </citation>
    <scope>NUCLEOTIDE SEQUENCE [LARGE SCALE GENOMIC DNA]</scope>
    <source>
        <strain evidence="9">Aero21</strain>
    </source>
</reference>
<dbReference type="EMBL" id="BPNL01000014">
    <property type="protein sequence ID" value="GJA54158.1"/>
    <property type="molecule type" value="Genomic_DNA"/>
</dbReference>
<gene>
    <name evidence="1" type="ORF">C1C91_18895</name>
    <name evidence="9" type="ORF">JC965_04925</name>
    <name evidence="2" type="ORF">KAM348_15810</name>
    <name evidence="3" type="ORF">KAM351_25400</name>
    <name evidence="4" type="ORF">KAM382_06830</name>
    <name evidence="6" type="ORF">N5I07_11455</name>
    <name evidence="5" type="ORF">N5I20_03310</name>
    <name evidence="10" type="ORF">OJY61_08625</name>
    <name evidence="11" type="ORF">P5S46_10325</name>
    <name evidence="7" type="ORF">SJS77_02635</name>
    <name evidence="8" type="ORF">VCX44_12245</name>
</gene>
<evidence type="ECO:0000313" key="4">
    <source>
        <dbReference type="EMBL" id="GJB90622.1"/>
    </source>
</evidence>
<dbReference type="EMBL" id="JAWZVU010000018">
    <property type="protein sequence ID" value="MDX7719377.1"/>
    <property type="molecule type" value="Genomic_DNA"/>
</dbReference>
<dbReference type="Proteomes" id="UP001277183">
    <property type="component" value="Unassembled WGS sequence"/>
</dbReference>
<evidence type="ECO:0000313" key="14">
    <source>
        <dbReference type="Proteomes" id="UP001304847"/>
    </source>
</evidence>
<dbReference type="Pfam" id="PF11197">
    <property type="entry name" value="DUF2835"/>
    <property type="match status" value="1"/>
</dbReference>
<evidence type="ECO:0000313" key="10">
    <source>
        <dbReference type="EMBL" id="UZC87961.1"/>
    </source>
</evidence>
<dbReference type="Proteomes" id="UP001304847">
    <property type="component" value="Unassembled WGS sequence"/>
</dbReference>
<dbReference type="EMBL" id="BPOP01000004">
    <property type="protein sequence ID" value="GJB90622.1"/>
    <property type="molecule type" value="Genomic_DNA"/>
</dbReference>
<evidence type="ECO:0000313" key="7">
    <source>
        <dbReference type="EMBL" id="MDX7719377.1"/>
    </source>
</evidence>
<dbReference type="EMBL" id="BPNN01000036">
    <property type="protein sequence ID" value="GJA63929.1"/>
    <property type="molecule type" value="Genomic_DNA"/>
</dbReference>
<reference evidence="1" key="1">
    <citation type="journal article" date="2019" name="J Environ">
        <title>Genetic characterization and potential molecular dissemination mechanism of tet (31) gene in Aeromonas caviae from an oxytetracycline wastewater treatment system.</title>
        <authorList>
            <person name="Shi Y."/>
            <person name="Tian Z."/>
            <person name="Leclercq S.O."/>
            <person name="Zhang H."/>
            <person name="Yang M."/>
            <person name="Zhang Y."/>
        </authorList>
    </citation>
    <scope>NUCLEOTIDE SEQUENCE</scope>
    <source>
        <strain evidence="1">T25-39</strain>
    </source>
</reference>
<evidence type="ECO:0000313" key="5">
    <source>
        <dbReference type="EMBL" id="MDH1504094.1"/>
    </source>
</evidence>
<evidence type="ECO:0000313" key="12">
    <source>
        <dbReference type="Proteomes" id="UP000737420"/>
    </source>
</evidence>
<evidence type="ECO:0000313" key="13">
    <source>
        <dbReference type="Proteomes" id="UP001161704"/>
    </source>
</evidence>
<dbReference type="RefSeq" id="WP_010674767.1">
    <property type="nucleotide sequence ID" value="NZ_AP019195.1"/>
</dbReference>
<evidence type="ECO:0000313" key="9">
    <source>
        <dbReference type="EMBL" id="QQA61867.1"/>
    </source>
</evidence>
<reference evidence="8 14" key="8">
    <citation type="submission" date="2023-12" db="EMBL/GenBank/DDBJ databases">
        <title>Characterization of antibiotic resistance in Aeromonas spp. in hospital effluent.</title>
        <authorList>
            <person name="Negoseki B.R.S."/>
            <person name="Krul D."/>
            <person name="Siqueira A.C."/>
            <person name="Almeida M."/>
            <person name="Mesa D."/>
            <person name="Conte D."/>
            <person name="Dalla-Costa L.M."/>
        </authorList>
    </citation>
    <scope>NUCLEOTIDE SEQUENCE [LARGE SCALE GENOMIC DNA]</scope>
    <source>
        <strain evidence="8 14">36v</strain>
    </source>
</reference>
<proteinExistence type="predicted"/>
<dbReference type="InterPro" id="IPR021363">
    <property type="entry name" value="DUF2835"/>
</dbReference>
<dbReference type="EMBL" id="CP110176">
    <property type="protein sequence ID" value="UZC87961.1"/>
    <property type="molecule type" value="Genomic_DNA"/>
</dbReference>
<dbReference type="OrthoDB" id="5600793at2"/>
<reference evidence="7" key="7">
    <citation type="submission" date="2023-11" db="EMBL/GenBank/DDBJ databases">
        <title>WGS of Aeromonas in Northern Israel.</title>
        <authorList>
            <person name="Hershko Y."/>
        </authorList>
    </citation>
    <scope>NUCLEOTIDE SEQUENCE</scope>
    <source>
        <strain evidence="7">77416</strain>
    </source>
</reference>
<dbReference type="Proteomes" id="UP000886934">
    <property type="component" value="Unassembled WGS sequence"/>
</dbReference>
<reference evidence="10" key="6">
    <citation type="submission" date="2023-04" db="EMBL/GenBank/DDBJ databases">
        <title>Whole Genome Sequence of Multi-drug resistant Aeromonas caviae as a gut pathogen in newborn.</title>
        <authorList>
            <person name="Jadhav S.V."/>
            <person name="Saroj S.D."/>
            <person name="Saha U.B."/>
            <person name="Sen S."/>
            <person name="Kher A."/>
        </authorList>
    </citation>
    <scope>NUCLEOTIDE SEQUENCE</scope>
    <source>
        <strain evidence="10">SVJ23</strain>
    </source>
</reference>
<dbReference type="Proteomes" id="UP000737420">
    <property type="component" value="Unassembled WGS sequence"/>
</dbReference>
<organism evidence="5 13">
    <name type="scientific">Aeromonas caviae</name>
    <name type="common">Aeromonas punctata</name>
    <dbReference type="NCBI Taxonomy" id="648"/>
    <lineage>
        <taxon>Bacteria</taxon>
        <taxon>Pseudomonadati</taxon>
        <taxon>Pseudomonadota</taxon>
        <taxon>Gammaproteobacteria</taxon>
        <taxon>Aeromonadales</taxon>
        <taxon>Aeromonadaceae</taxon>
        <taxon>Aeromonas</taxon>
    </lineage>
</organism>
<evidence type="ECO:0000313" key="6">
    <source>
        <dbReference type="EMBL" id="MDH1898180.1"/>
    </source>
</evidence>
<dbReference type="EMBL" id="JAYGOJ010000058">
    <property type="protein sequence ID" value="MEA9436566.1"/>
    <property type="molecule type" value="Genomic_DNA"/>
</dbReference>
<evidence type="ECO:0000313" key="1">
    <source>
        <dbReference type="EMBL" id="AXB06764.1"/>
    </source>
</evidence>
<dbReference type="Proteomes" id="UP001160758">
    <property type="component" value="Unassembled WGS sequence"/>
</dbReference>
<dbReference type="Proteomes" id="UP000887009">
    <property type="component" value="Unassembled WGS sequence"/>
</dbReference>
<evidence type="ECO:0000313" key="3">
    <source>
        <dbReference type="EMBL" id="GJA63929.1"/>
    </source>
</evidence>
<reference evidence="11" key="5">
    <citation type="submission" date="2023-03" db="EMBL/GenBank/DDBJ databases">
        <title>Aeromonas caviae strain AC1520.</title>
        <authorList>
            <person name="Xie T."/>
            <person name="Zhang Q."/>
            <person name="Deng J."/>
            <person name="Li X."/>
        </authorList>
    </citation>
    <scope>NUCLEOTIDE SEQUENCE</scope>
    <source>
        <strain evidence="11">AC1520</strain>
    </source>
</reference>
<dbReference type="EMBL" id="JAOCIZ010000008">
    <property type="protein sequence ID" value="MDH1504094.1"/>
    <property type="molecule type" value="Genomic_DNA"/>
</dbReference>
<accession>A0A081LQ98</accession>
<evidence type="ECO:0000313" key="8">
    <source>
        <dbReference type="EMBL" id="MEA9436566.1"/>
    </source>
</evidence>